<evidence type="ECO:0000313" key="4">
    <source>
        <dbReference type="EMBL" id="OQA54097.1"/>
    </source>
</evidence>
<sequence length="379" mass="42509">MGFPVYSQGNPLTVIGPWSGDEMDAFLPVLKAFEEETGIKVEFLTYRAEDLVTLLPAQFTAESTLGDLIFMQSWFIQDQAKKGHVMEISAVIAEDDFIPGSLDGLKVDGKLYGVAYTGKVKPGFWFRKSFFEKNQLTIPNNWEDFQALLEKMKGIEGISAPIASGNGVGWPLSDITEHFIVAFGGTELFQNLLNHSIHWNDPKVKEIFTDKLAALLKENYFGEPSEWTMVLEKWWNGDYGLFFMGSWITGMVDDPSDLGVFSLPGTQGLVFAPDYLFIPTYTQDSENAKKLLSFLAIQGQELQVQQGGHLATYLNVPIEAYPEVDRNVAQLLEGKMALPDLDDTIGGEFQSKFWDQLKLLWVKPDQVDDVLDTLEAVFE</sequence>
<dbReference type="AlphaFoldDB" id="A0A1V5SHY0"/>
<evidence type="ECO:0000256" key="1">
    <source>
        <dbReference type="ARBA" id="ARBA00004418"/>
    </source>
</evidence>
<dbReference type="GO" id="GO:0042597">
    <property type="term" value="C:periplasmic space"/>
    <property type="evidence" value="ECO:0007669"/>
    <property type="project" value="UniProtKB-SubCell"/>
</dbReference>
<dbReference type="InterPro" id="IPR006059">
    <property type="entry name" value="SBP"/>
</dbReference>
<keyword evidence="3" id="KW-0813">Transport</keyword>
<comment type="caution">
    <text evidence="4">The sequence shown here is derived from an EMBL/GenBank/DDBJ whole genome shotgun (WGS) entry which is preliminary data.</text>
</comment>
<dbReference type="Proteomes" id="UP000485569">
    <property type="component" value="Unassembled WGS sequence"/>
</dbReference>
<accession>A0A1V5SHY0</accession>
<dbReference type="SUPFAM" id="SSF53850">
    <property type="entry name" value="Periplasmic binding protein-like II"/>
    <property type="match status" value="1"/>
</dbReference>
<proteinExistence type="inferred from homology"/>
<comment type="similarity">
    <text evidence="2">Belongs to the bacterial solute-binding protein 1 family.</text>
</comment>
<reference evidence="4" key="1">
    <citation type="submission" date="2017-02" db="EMBL/GenBank/DDBJ databases">
        <title>Delving into the versatile metabolic prowess of the omnipresent phylum Bacteroidetes.</title>
        <authorList>
            <person name="Nobu M.K."/>
            <person name="Mei R."/>
            <person name="Narihiro T."/>
            <person name="Kuroda K."/>
            <person name="Liu W.-T."/>
        </authorList>
    </citation>
    <scope>NUCLEOTIDE SEQUENCE</scope>
    <source>
        <strain evidence="4">ADurb.Bin276</strain>
    </source>
</reference>
<dbReference type="PANTHER" id="PTHR43649">
    <property type="entry name" value="ARABINOSE-BINDING PROTEIN-RELATED"/>
    <property type="match status" value="1"/>
</dbReference>
<dbReference type="EMBL" id="MWBQ01000226">
    <property type="protein sequence ID" value="OQA54097.1"/>
    <property type="molecule type" value="Genomic_DNA"/>
</dbReference>
<gene>
    <name evidence="4" type="ORF">BWY41_02261</name>
</gene>
<comment type="subcellular location">
    <subcellularLocation>
        <location evidence="1">Periplasm</location>
    </subcellularLocation>
</comment>
<dbReference type="InterPro" id="IPR050490">
    <property type="entry name" value="Bact_solute-bd_prot1"/>
</dbReference>
<name>A0A1V5SHY0_9BACT</name>
<dbReference type="Pfam" id="PF01547">
    <property type="entry name" value="SBP_bac_1"/>
    <property type="match status" value="1"/>
</dbReference>
<organism evidence="4">
    <name type="scientific">Candidatus Atribacter allofermentans</name>
    <dbReference type="NCBI Taxonomy" id="1852833"/>
    <lineage>
        <taxon>Bacteria</taxon>
        <taxon>Pseudomonadati</taxon>
        <taxon>Atribacterota</taxon>
        <taxon>Atribacteria</taxon>
        <taxon>Atribacterales</taxon>
        <taxon>Atribacteraceae</taxon>
        <taxon>Atribacter</taxon>
    </lineage>
</organism>
<dbReference type="Gene3D" id="3.40.190.10">
    <property type="entry name" value="Periplasmic binding protein-like II"/>
    <property type="match status" value="1"/>
</dbReference>
<protein>
    <submittedName>
        <fullName evidence="4">Putative sugar-binding periplasmic protein</fullName>
    </submittedName>
</protein>
<dbReference type="PANTHER" id="PTHR43649:SF29">
    <property type="entry name" value="OSMOPROTECTIVE COMPOUNDS-BINDING PROTEIN GGTB"/>
    <property type="match status" value="1"/>
</dbReference>
<evidence type="ECO:0000256" key="3">
    <source>
        <dbReference type="ARBA" id="ARBA00022448"/>
    </source>
</evidence>
<evidence type="ECO:0000256" key="2">
    <source>
        <dbReference type="ARBA" id="ARBA00008520"/>
    </source>
</evidence>